<accession>A0ABW1R8A3</accession>
<name>A0ABW1R8A3_9LACO</name>
<comment type="caution">
    <text evidence="1">The sequence shown here is derived from an EMBL/GenBank/DDBJ whole genome shotgun (WGS) entry which is preliminary data.</text>
</comment>
<organism evidence="1 2">
    <name type="scientific">Lactiplantibacillus dongliensis</name>
    <dbReference type="NCBI Taxonomy" id="2559919"/>
    <lineage>
        <taxon>Bacteria</taxon>
        <taxon>Bacillati</taxon>
        <taxon>Bacillota</taxon>
        <taxon>Bacilli</taxon>
        <taxon>Lactobacillales</taxon>
        <taxon>Lactobacillaceae</taxon>
        <taxon>Lactiplantibacillus</taxon>
    </lineage>
</organism>
<keyword evidence="2" id="KW-1185">Reference proteome</keyword>
<gene>
    <name evidence="1" type="ORF">ACFP3T_13505</name>
</gene>
<sequence>MNQLDADTKTSQTATVYEGTFQQTMTGGELVGHPTTSSTIRRIAVSENYVRQNNLIHGDEVRFELPHPKDPVIISKERPEHSQASRYRDIEVTVKQRNYVLYADTTVTGEPLVKVSPFKKYLIPKAYATATGVTLGDVVTLRYNTTAEYPSFRVVWLDFSHRRMSH</sequence>
<protein>
    <submittedName>
        <fullName evidence="1">Uncharacterized protein</fullName>
    </submittedName>
</protein>
<evidence type="ECO:0000313" key="2">
    <source>
        <dbReference type="Proteomes" id="UP001596253"/>
    </source>
</evidence>
<dbReference type="Proteomes" id="UP001596253">
    <property type="component" value="Unassembled WGS sequence"/>
</dbReference>
<dbReference type="EMBL" id="JBHSSD010000057">
    <property type="protein sequence ID" value="MFC6165680.1"/>
    <property type="molecule type" value="Genomic_DNA"/>
</dbReference>
<dbReference type="RefSeq" id="WP_137639875.1">
    <property type="nucleotide sequence ID" value="NZ_BJDK01000011.1"/>
</dbReference>
<evidence type="ECO:0000313" key="1">
    <source>
        <dbReference type="EMBL" id="MFC6165680.1"/>
    </source>
</evidence>
<proteinExistence type="predicted"/>
<reference evidence="2" key="1">
    <citation type="journal article" date="2019" name="Int. J. Syst. Evol. Microbiol.">
        <title>The Global Catalogue of Microorganisms (GCM) 10K type strain sequencing project: providing services to taxonomists for standard genome sequencing and annotation.</title>
        <authorList>
            <consortium name="The Broad Institute Genomics Platform"/>
            <consortium name="The Broad Institute Genome Sequencing Center for Infectious Disease"/>
            <person name="Wu L."/>
            <person name="Ma J."/>
        </authorList>
    </citation>
    <scope>NUCLEOTIDE SEQUENCE [LARGE SCALE GENOMIC DNA]</scope>
    <source>
        <strain evidence="2">CCM 8932</strain>
    </source>
</reference>